<feature type="chain" id="PRO_5021007641" evidence="1">
    <location>
        <begin position="26"/>
        <end position="73"/>
    </location>
</feature>
<comment type="caution">
    <text evidence="2">The sequence shown here is derived from an EMBL/GenBank/DDBJ whole genome shotgun (WGS) entry which is preliminary data.</text>
</comment>
<dbReference type="RefSeq" id="WP_137269557.1">
    <property type="nucleotide sequence ID" value="NZ_QGAC01000014.1"/>
</dbReference>
<dbReference type="Proteomes" id="UP000306393">
    <property type="component" value="Unassembled WGS sequence"/>
</dbReference>
<organism evidence="2 3">
    <name type="scientific">Erwinia persicina</name>
    <dbReference type="NCBI Taxonomy" id="55211"/>
    <lineage>
        <taxon>Bacteria</taxon>
        <taxon>Pseudomonadati</taxon>
        <taxon>Pseudomonadota</taxon>
        <taxon>Gammaproteobacteria</taxon>
        <taxon>Enterobacterales</taxon>
        <taxon>Erwiniaceae</taxon>
        <taxon>Erwinia</taxon>
    </lineage>
</organism>
<name>A0A4U3F8S1_9GAMM</name>
<reference evidence="2 3" key="1">
    <citation type="journal article" date="2019" name="Sci. Rep.">
        <title>Differences in resource use lead to coexistence of seed-transmitted microbial populations.</title>
        <authorList>
            <person name="Torres-Cortes G."/>
            <person name="Garcia B.J."/>
            <person name="Compant S."/>
            <person name="Rezki S."/>
            <person name="Jones P."/>
            <person name="Preveaux A."/>
            <person name="Briand M."/>
            <person name="Roulet A."/>
            <person name="Bouchez O."/>
            <person name="Jacobson D."/>
            <person name="Barret M."/>
        </authorList>
    </citation>
    <scope>NUCLEOTIDE SEQUENCE [LARGE SCALE GENOMIC DNA]</scope>
    <source>
        <strain evidence="2 3">CFBP13511</strain>
    </source>
</reference>
<proteinExistence type="predicted"/>
<sequence>MKSHQVRGCALVFLVGMLFTIDANAYQQKTLQLVDEFETDNKRICFYEDSQRSETVEKKLSQHCAAVLVVAVD</sequence>
<dbReference type="AlphaFoldDB" id="A0A4U3F8S1"/>
<keyword evidence="1" id="KW-0732">Signal</keyword>
<feature type="signal peptide" evidence="1">
    <location>
        <begin position="1"/>
        <end position="25"/>
    </location>
</feature>
<evidence type="ECO:0000256" key="1">
    <source>
        <dbReference type="SAM" id="SignalP"/>
    </source>
</evidence>
<evidence type="ECO:0000313" key="3">
    <source>
        <dbReference type="Proteomes" id="UP000306393"/>
    </source>
</evidence>
<accession>A0A4U3F8S1</accession>
<protein>
    <submittedName>
        <fullName evidence="2">Uncharacterized protein</fullName>
    </submittedName>
</protein>
<gene>
    <name evidence="2" type="ORF">EpCFBP13511_14860</name>
</gene>
<evidence type="ECO:0000313" key="2">
    <source>
        <dbReference type="EMBL" id="TKJ88709.1"/>
    </source>
</evidence>
<dbReference type="EMBL" id="QGAC01000014">
    <property type="protein sequence ID" value="TKJ88709.1"/>
    <property type="molecule type" value="Genomic_DNA"/>
</dbReference>